<organism evidence="2 3">
    <name type="scientific">Burkholderia diffusa</name>
    <dbReference type="NCBI Taxonomy" id="488732"/>
    <lineage>
        <taxon>Bacteria</taxon>
        <taxon>Pseudomonadati</taxon>
        <taxon>Pseudomonadota</taxon>
        <taxon>Betaproteobacteria</taxon>
        <taxon>Burkholderiales</taxon>
        <taxon>Burkholderiaceae</taxon>
        <taxon>Burkholderia</taxon>
        <taxon>Burkholderia cepacia complex</taxon>
    </lineage>
</organism>
<reference evidence="2 3" key="1">
    <citation type="submission" date="2015-11" db="EMBL/GenBank/DDBJ databases">
        <title>Expanding the genomic diversity of Burkholderia species for the development of highly accurate diagnostics.</title>
        <authorList>
            <person name="Sahl J."/>
            <person name="Keim P."/>
            <person name="Wagner D."/>
        </authorList>
    </citation>
    <scope>NUCLEOTIDE SEQUENCE [LARGE SCALE GENOMIC DNA]</scope>
    <source>
        <strain evidence="2 3">MSMB378WGS</strain>
    </source>
</reference>
<feature type="region of interest" description="Disordered" evidence="1">
    <location>
        <begin position="19"/>
        <end position="38"/>
    </location>
</feature>
<comment type="caution">
    <text evidence="2">The sequence shown here is derived from an EMBL/GenBank/DDBJ whole genome shotgun (WGS) entry which is preliminary data.</text>
</comment>
<dbReference type="EMBL" id="LPJV01000036">
    <property type="protein sequence ID" value="KWF51486.1"/>
    <property type="molecule type" value="Genomic_DNA"/>
</dbReference>
<sequence length="97" mass="10563">MRATLIDIVGACAIRRTASRMRRARPHRQRTGEQAASLQETAATIEEFTSTVRLNAEYAQQASMLAARMSAIAHVPDCAISGPARSIRETGSRNGKH</sequence>
<proteinExistence type="predicted"/>
<protein>
    <submittedName>
        <fullName evidence="2">Uncharacterized protein</fullName>
    </submittedName>
</protein>
<dbReference type="Proteomes" id="UP000063236">
    <property type="component" value="Unassembled WGS sequence"/>
</dbReference>
<evidence type="ECO:0000313" key="2">
    <source>
        <dbReference type="EMBL" id="KWF51486.1"/>
    </source>
</evidence>
<dbReference type="SUPFAM" id="SSF58104">
    <property type="entry name" value="Methyl-accepting chemotaxis protein (MCP) signaling domain"/>
    <property type="match status" value="1"/>
</dbReference>
<gene>
    <name evidence="2" type="ORF">WL88_16270</name>
</gene>
<evidence type="ECO:0000313" key="3">
    <source>
        <dbReference type="Proteomes" id="UP000063236"/>
    </source>
</evidence>
<dbReference type="AlphaFoldDB" id="A0AAW3PE00"/>
<feature type="compositionally biased region" description="Basic residues" evidence="1">
    <location>
        <begin position="19"/>
        <end position="29"/>
    </location>
</feature>
<evidence type="ECO:0000256" key="1">
    <source>
        <dbReference type="SAM" id="MobiDB-lite"/>
    </source>
</evidence>
<accession>A0AAW3PE00</accession>
<name>A0AAW3PE00_9BURK</name>